<evidence type="ECO:0000313" key="14">
    <source>
        <dbReference type="Proteomes" id="UP000283512"/>
    </source>
</evidence>
<dbReference type="CDD" id="cd07241">
    <property type="entry name" value="VOC_BsYyaH"/>
    <property type="match status" value="1"/>
</dbReference>
<dbReference type="EMBL" id="VVYF01000009">
    <property type="protein sequence ID" value="KAA5491887.1"/>
    <property type="molecule type" value="Genomic_DNA"/>
</dbReference>
<dbReference type="SUPFAM" id="SSF54593">
    <property type="entry name" value="Glyoxalase/Bleomycin resistance protein/Dihydroxybiphenyl dioxygenase"/>
    <property type="match status" value="1"/>
</dbReference>
<dbReference type="Proteomes" id="UP000368418">
    <property type="component" value="Unassembled WGS sequence"/>
</dbReference>
<reference evidence="14 15" key="2">
    <citation type="submission" date="2018-08" db="EMBL/GenBank/DDBJ databases">
        <title>A genome reference for cultivated species of the human gut microbiota.</title>
        <authorList>
            <person name="Zou Y."/>
            <person name="Xue W."/>
            <person name="Luo G."/>
        </authorList>
    </citation>
    <scope>NUCLEOTIDE SEQUENCE [LARGE SCALE GENOMIC DNA]</scope>
    <source>
        <strain evidence="10 14">AM16-49B</strain>
        <strain evidence="9 16">AM31-16AC</strain>
        <strain evidence="8 15">OF02-6LB</strain>
    </source>
</reference>
<reference evidence="12 13" key="1">
    <citation type="submission" date="2015-09" db="EMBL/GenBank/DDBJ databases">
        <authorList>
            <consortium name="Pathogen Informatics"/>
        </authorList>
    </citation>
    <scope>NUCLEOTIDE SEQUENCE [LARGE SCALE GENOMIC DNA]</scope>
    <source>
        <strain evidence="2 12">2789STDY5834880</strain>
        <strain evidence="3 13">2789STDY5834946</strain>
    </source>
</reference>
<evidence type="ECO:0000313" key="6">
    <source>
        <dbReference type="EMBL" id="KAA5491887.1"/>
    </source>
</evidence>
<sequence>MKLHHIAIWTFRLEELKEFYVRFLGGKSNEKYVNPKKGFESYFISFGEGPSLELMSRPDVQNTVVEENRVGLTHLAFTFPGQEEVLRFTEEMRSEGYTIAGEPRTSGDGYFESVILDPDGNRIECVYKKEYGEED</sequence>
<keyword evidence="3" id="KW-0012">Acyltransferase</keyword>
<evidence type="ECO:0000313" key="5">
    <source>
        <dbReference type="EMBL" id="KAA5476571.1"/>
    </source>
</evidence>
<dbReference type="InterPro" id="IPR004360">
    <property type="entry name" value="Glyas_Fos-R_dOase_dom"/>
</dbReference>
<dbReference type="EMBL" id="QSCS01000059">
    <property type="protein sequence ID" value="RGY20761.1"/>
    <property type="molecule type" value="Genomic_DNA"/>
</dbReference>
<dbReference type="EMBL" id="VVYD01000002">
    <property type="protein sequence ID" value="KAA5502618.1"/>
    <property type="molecule type" value="Genomic_DNA"/>
</dbReference>
<accession>A0A174WVM3</accession>
<dbReference type="EC" id="2.3.1.-" evidence="3"/>
<keyword evidence="4" id="KW-0223">Dioxygenase</keyword>
<evidence type="ECO:0000313" key="20">
    <source>
        <dbReference type="Proteomes" id="UP000491168"/>
    </source>
</evidence>
<dbReference type="PANTHER" id="PTHR36113:SF1">
    <property type="entry name" value="GLYOXALASE_BLEOMYCIN RESISTANCE PROTEIN_DIOXYGENASE"/>
    <property type="match status" value="1"/>
</dbReference>
<evidence type="ECO:0000313" key="3">
    <source>
        <dbReference type="EMBL" id="CUQ51334.1"/>
    </source>
</evidence>
<evidence type="ECO:0000313" key="15">
    <source>
        <dbReference type="Proteomes" id="UP000284431"/>
    </source>
</evidence>
<dbReference type="Pfam" id="PF00903">
    <property type="entry name" value="Glyoxalase"/>
    <property type="match status" value="1"/>
</dbReference>
<dbReference type="EMBL" id="VVYP01000021">
    <property type="protein sequence ID" value="KAA5461548.1"/>
    <property type="molecule type" value="Genomic_DNA"/>
</dbReference>
<keyword evidence="3" id="KW-0689">Ribosomal protein</keyword>
<dbReference type="EMBL" id="CP103166">
    <property type="protein sequence ID" value="UVQ98470.1"/>
    <property type="molecule type" value="Genomic_DNA"/>
</dbReference>
<evidence type="ECO:0000313" key="2">
    <source>
        <dbReference type="EMBL" id="CUO78858.1"/>
    </source>
</evidence>
<evidence type="ECO:0000313" key="18">
    <source>
        <dbReference type="Proteomes" id="UP000427825"/>
    </source>
</evidence>
<proteinExistence type="predicted"/>
<evidence type="ECO:0000313" key="4">
    <source>
        <dbReference type="EMBL" id="KAA5461548.1"/>
    </source>
</evidence>
<dbReference type="InterPro" id="IPR037523">
    <property type="entry name" value="VOC_core"/>
</dbReference>
<dbReference type="Proteomes" id="UP000095725">
    <property type="component" value="Unassembled WGS sequence"/>
</dbReference>
<dbReference type="EMBL" id="QRKD01000001">
    <property type="protein sequence ID" value="RHH95218.1"/>
    <property type="molecule type" value="Genomic_DNA"/>
</dbReference>
<dbReference type="EMBL" id="CZAI01000002">
    <property type="protein sequence ID" value="CUO78858.1"/>
    <property type="molecule type" value="Genomic_DNA"/>
</dbReference>
<dbReference type="InterPro" id="IPR051332">
    <property type="entry name" value="Fosfomycin_Res_Enzymes"/>
</dbReference>
<dbReference type="Proteomes" id="UP000283512">
    <property type="component" value="Unassembled WGS sequence"/>
</dbReference>
<keyword evidence="4" id="KW-0560">Oxidoreductase</keyword>
<dbReference type="Proteomes" id="UP000427825">
    <property type="component" value="Unassembled WGS sequence"/>
</dbReference>
<dbReference type="GO" id="GO:0051213">
    <property type="term" value="F:dioxygenase activity"/>
    <property type="evidence" value="ECO:0007669"/>
    <property type="project" value="UniProtKB-KW"/>
</dbReference>
<evidence type="ECO:0000313" key="16">
    <source>
        <dbReference type="Proteomes" id="UP000284689"/>
    </source>
</evidence>
<dbReference type="KEGG" id="bcac:CGC64_08750"/>
<feature type="domain" description="VOC" evidence="1">
    <location>
        <begin position="2"/>
        <end position="128"/>
    </location>
</feature>
<evidence type="ECO:0000313" key="17">
    <source>
        <dbReference type="Proteomes" id="UP000368418"/>
    </source>
</evidence>
<dbReference type="GO" id="GO:0016746">
    <property type="term" value="F:acyltransferase activity"/>
    <property type="evidence" value="ECO:0007669"/>
    <property type="project" value="UniProtKB-KW"/>
</dbReference>
<dbReference type="Proteomes" id="UP001060260">
    <property type="component" value="Chromosome"/>
</dbReference>
<organism evidence="3 13">
    <name type="scientific">Bacteroides caccae</name>
    <dbReference type="NCBI Taxonomy" id="47678"/>
    <lineage>
        <taxon>Bacteria</taxon>
        <taxon>Pseudomonadati</taxon>
        <taxon>Bacteroidota</taxon>
        <taxon>Bacteroidia</taxon>
        <taxon>Bacteroidales</taxon>
        <taxon>Bacteroidaceae</taxon>
        <taxon>Bacteroides</taxon>
    </lineage>
</organism>
<evidence type="ECO:0000313" key="13">
    <source>
        <dbReference type="Proteomes" id="UP000095725"/>
    </source>
</evidence>
<evidence type="ECO:0000313" key="10">
    <source>
        <dbReference type="EMBL" id="RHH95218.1"/>
    </source>
</evidence>
<evidence type="ECO:0000313" key="19">
    <source>
        <dbReference type="Proteomes" id="UP000475905"/>
    </source>
</evidence>
<keyword evidence="3" id="KW-0808">Transferase</keyword>
<gene>
    <name evidence="10" type="ORF">DW190_03030</name>
    <name evidence="9" type="ORF">DW794_09645</name>
    <name evidence="8" type="ORF">DXA49_21835</name>
    <name evidence="2" type="ORF">ERS852494_00726</name>
    <name evidence="3" type="ORF">ERS852558_04024</name>
    <name evidence="7" type="ORF">F2Y31_05085</name>
    <name evidence="6" type="ORF">F2Y35_11020</name>
    <name evidence="4" type="ORF">F2Y36_15680</name>
    <name evidence="5" type="ORF">F2Y39_11500</name>
    <name evidence="11" type="ORF">NXW23_09245</name>
</gene>
<evidence type="ECO:0000313" key="9">
    <source>
        <dbReference type="EMBL" id="RHD48967.1"/>
    </source>
</evidence>
<evidence type="ECO:0000313" key="12">
    <source>
        <dbReference type="Proteomes" id="UP000095657"/>
    </source>
</evidence>
<dbReference type="InterPro" id="IPR029068">
    <property type="entry name" value="Glyas_Bleomycin-R_OHBP_Dase"/>
</dbReference>
<dbReference type="EMBL" id="QSJD01000012">
    <property type="protein sequence ID" value="RHD48967.1"/>
    <property type="molecule type" value="Genomic_DNA"/>
</dbReference>
<dbReference type="Proteomes" id="UP000284689">
    <property type="component" value="Unassembled WGS sequence"/>
</dbReference>
<dbReference type="Proteomes" id="UP000475905">
    <property type="component" value="Unassembled WGS sequence"/>
</dbReference>
<dbReference type="STRING" id="47678.ERS852494_00726"/>
<dbReference type="GO" id="GO:0005840">
    <property type="term" value="C:ribosome"/>
    <property type="evidence" value="ECO:0007669"/>
    <property type="project" value="UniProtKB-KW"/>
</dbReference>
<dbReference type="Proteomes" id="UP000491168">
    <property type="component" value="Unassembled WGS sequence"/>
</dbReference>
<dbReference type="AlphaFoldDB" id="A0A174WVM3"/>
<evidence type="ECO:0000313" key="8">
    <source>
        <dbReference type="EMBL" id="RGY20761.1"/>
    </source>
</evidence>
<dbReference type="PANTHER" id="PTHR36113">
    <property type="entry name" value="LYASE, PUTATIVE-RELATED-RELATED"/>
    <property type="match status" value="1"/>
</dbReference>
<name>A0A174WVM3_9BACE</name>
<evidence type="ECO:0000313" key="7">
    <source>
        <dbReference type="EMBL" id="KAA5502618.1"/>
    </source>
</evidence>
<dbReference type="Gene3D" id="3.10.180.10">
    <property type="entry name" value="2,3-Dihydroxybiphenyl 1,2-Dioxygenase, domain 1"/>
    <property type="match status" value="1"/>
</dbReference>
<dbReference type="EMBL" id="CZBL01000021">
    <property type="protein sequence ID" value="CUQ51334.1"/>
    <property type="molecule type" value="Genomic_DNA"/>
</dbReference>
<dbReference type="PROSITE" id="PS51819">
    <property type="entry name" value="VOC"/>
    <property type="match status" value="1"/>
</dbReference>
<dbReference type="EMBL" id="VVYJ01000006">
    <property type="protein sequence ID" value="KAA5476571.1"/>
    <property type="molecule type" value="Genomic_DNA"/>
</dbReference>
<keyword evidence="3" id="KW-0687">Ribonucleoprotein</keyword>
<reference evidence="11" key="4">
    <citation type="submission" date="2022-08" db="EMBL/GenBank/DDBJ databases">
        <title>Genome Sequencing of Bacteroides fragilis Group Isolates with Nanopore Technology.</title>
        <authorList>
            <person name="Tisza M.J."/>
            <person name="Smith D."/>
            <person name="Dekker J.P."/>
        </authorList>
    </citation>
    <scope>NUCLEOTIDE SEQUENCE</scope>
    <source>
        <strain evidence="11">BFG-474</strain>
    </source>
</reference>
<dbReference type="Proteomes" id="UP000095657">
    <property type="component" value="Unassembled WGS sequence"/>
</dbReference>
<protein>
    <submittedName>
        <fullName evidence="3">Acetyltransferases, including N-acetylases of ribosomal proteins</fullName>
        <ecNumber evidence="3">2.3.1.-</ecNumber>
    </submittedName>
    <submittedName>
        <fullName evidence="4">Glyoxalase/bleomycin resistance/extradiol dioxygenase family protein</fullName>
    </submittedName>
    <submittedName>
        <fullName evidence="11">VOC family protein</fullName>
    </submittedName>
</protein>
<dbReference type="Proteomes" id="UP000284431">
    <property type="component" value="Unassembled WGS sequence"/>
</dbReference>
<evidence type="ECO:0000313" key="11">
    <source>
        <dbReference type="EMBL" id="UVQ98470.1"/>
    </source>
</evidence>
<evidence type="ECO:0000259" key="1">
    <source>
        <dbReference type="PROSITE" id="PS51819"/>
    </source>
</evidence>
<reference evidence="17 18" key="3">
    <citation type="journal article" date="2019" name="Nat. Med.">
        <title>A library of human gut bacterial isolates paired with longitudinal multiomics data enables mechanistic microbiome research.</title>
        <authorList>
            <person name="Poyet M."/>
            <person name="Groussin M."/>
            <person name="Gibbons S.M."/>
            <person name="Avila-Pacheco J."/>
            <person name="Jiang X."/>
            <person name="Kearney S.M."/>
            <person name="Perrotta A.R."/>
            <person name="Berdy B."/>
            <person name="Zhao S."/>
            <person name="Lieberman T.D."/>
            <person name="Swanson P.K."/>
            <person name="Smith M."/>
            <person name="Roesemann S."/>
            <person name="Alexander J.E."/>
            <person name="Rich S.A."/>
            <person name="Livny J."/>
            <person name="Vlamakis H."/>
            <person name="Clish C."/>
            <person name="Bullock K."/>
            <person name="Deik A."/>
            <person name="Scott J."/>
            <person name="Pierce K.A."/>
            <person name="Xavier R.J."/>
            <person name="Alm E.J."/>
        </authorList>
    </citation>
    <scope>NUCLEOTIDE SEQUENCE [LARGE SCALE GENOMIC DNA]</scope>
    <source>
        <strain evidence="7 17">BIOML-A19</strain>
        <strain evidence="6 20">BIOML-A21</strain>
        <strain evidence="5 18">BIOML-A25</strain>
        <strain evidence="4 19">BIOML-A31</strain>
    </source>
</reference>